<dbReference type="Gene3D" id="2.130.10.10">
    <property type="entry name" value="YVTN repeat-like/Quinoprotein amine dehydrogenase"/>
    <property type="match status" value="2"/>
</dbReference>
<evidence type="ECO:0000256" key="6">
    <source>
        <dbReference type="ARBA" id="ARBA00022846"/>
    </source>
</evidence>
<dbReference type="PANTHER" id="PTHR13720:SF14">
    <property type="entry name" value="CILIA- AND FLAGELLA-ASSOCIATED PROTEIN 52"/>
    <property type="match status" value="1"/>
</dbReference>
<evidence type="ECO:0000256" key="9">
    <source>
        <dbReference type="ARBA" id="ARBA00046056"/>
    </source>
</evidence>
<dbReference type="Pfam" id="PF00400">
    <property type="entry name" value="WD40"/>
    <property type="match status" value="1"/>
</dbReference>
<evidence type="ECO:0000256" key="8">
    <source>
        <dbReference type="ARBA" id="ARBA00029552"/>
    </source>
</evidence>
<dbReference type="SMART" id="SM00320">
    <property type="entry name" value="WD40"/>
    <property type="match status" value="4"/>
</dbReference>
<evidence type="ECO:0000256" key="7">
    <source>
        <dbReference type="ARBA" id="ARBA00029456"/>
    </source>
</evidence>
<keyword evidence="6 12" id="KW-0969">Cilium</keyword>
<feature type="non-terminal residue" evidence="12">
    <location>
        <position position="480"/>
    </location>
</feature>
<evidence type="ECO:0000313" key="12">
    <source>
        <dbReference type="RefSeq" id="XP_012940704.1"/>
    </source>
</evidence>
<name>A0ABM1A4J2_APLCA</name>
<evidence type="ECO:0000256" key="10">
    <source>
        <dbReference type="ARBA" id="ARBA00047117"/>
    </source>
</evidence>
<evidence type="ECO:0000256" key="5">
    <source>
        <dbReference type="ARBA" id="ARBA00022737"/>
    </source>
</evidence>
<dbReference type="SUPFAM" id="SSF50978">
    <property type="entry name" value="WD40 repeat-like"/>
    <property type="match status" value="1"/>
</dbReference>
<dbReference type="InterPro" id="IPR050630">
    <property type="entry name" value="WD_repeat_EMAP"/>
</dbReference>
<dbReference type="InterPro" id="IPR001680">
    <property type="entry name" value="WD40_rpt"/>
</dbReference>
<evidence type="ECO:0000256" key="3">
    <source>
        <dbReference type="ARBA" id="ARBA00022490"/>
    </source>
</evidence>
<evidence type="ECO:0000313" key="11">
    <source>
        <dbReference type="Proteomes" id="UP000694888"/>
    </source>
</evidence>
<reference evidence="12" key="1">
    <citation type="submission" date="2025-08" db="UniProtKB">
        <authorList>
            <consortium name="RefSeq"/>
        </authorList>
    </citation>
    <scope>IDENTIFICATION</scope>
</reference>
<dbReference type="Proteomes" id="UP000694888">
    <property type="component" value="Unplaced"/>
</dbReference>
<sequence>MSMIGQEKEATSDSLSAPCDDVKQLRLRHIIGFNGHVPKGLIIHPKEKHMLYPVASDIVIEHITKTADGEQEFLSRHSDTITALDVSPDGRFVASGQKICAGSKAPVILWDFCLRQLLMEWPAHNVKVQAISFLKSSHIFVSLGVDEDGHLTVWGVGQRQPLTNQLAQPQRATAPRCLAASKRNGDKFITAGRGHGRLWTLSSEGRELAFTELRFGPLGRDVTCVEVADYDSTEHQMAFLGNTGGDILLVVNMTNGTMQACVPKKPVPSGITSITYLRMLDASTFNLLVGTGNGKVMNYDVALTYEKGNKVKGTARLAKDTNVWSDEREQRAVTSIAKLGVGNTFYVGTESCQMYVFNLYRWSAQLIRTCCLSPVLTLTFARGTDDLLVTGEFSQVRVFNLHVNAEVRRYFRANRTCTSAVVNHDGTQVFTGWDNGGTVVLGFDPKDLALKDLYRIDSTQKQAVTALALTSESSVLVSGG</sequence>
<comment type="function">
    <text evidence="9">Microtubule inner protein (MIP) part of the dynein-decorated doublet microtubules (DMTs) in cilia axoneme. Important for proper ciliary and flagellar beating. May act in cooperation with CFAP45 and axonemal dynein subunit DNAH11. May play a role in cell growth and/or survival.</text>
</comment>
<keyword evidence="3" id="KW-0963">Cytoplasm</keyword>
<gene>
    <name evidence="12" type="primary">LOC101856359</name>
</gene>
<comment type="similarity">
    <text evidence="7">Belongs to the CFAP52 family.</text>
</comment>
<dbReference type="GeneID" id="101856359"/>
<keyword evidence="6 12" id="KW-0966">Cell projection</keyword>
<keyword evidence="5" id="KW-0677">Repeat</keyword>
<organism evidence="11 12">
    <name type="scientific">Aplysia californica</name>
    <name type="common">California sea hare</name>
    <dbReference type="NCBI Taxonomy" id="6500"/>
    <lineage>
        <taxon>Eukaryota</taxon>
        <taxon>Metazoa</taxon>
        <taxon>Spiralia</taxon>
        <taxon>Lophotrochozoa</taxon>
        <taxon>Mollusca</taxon>
        <taxon>Gastropoda</taxon>
        <taxon>Heterobranchia</taxon>
        <taxon>Euthyneura</taxon>
        <taxon>Tectipleura</taxon>
        <taxon>Aplysiida</taxon>
        <taxon>Aplysioidea</taxon>
        <taxon>Aplysiidae</taxon>
        <taxon>Aplysia</taxon>
    </lineage>
</organism>
<comment type="subunit">
    <text evidence="10">Microtubule inner protein component of sperm flagellar doublet microtubules. Interacts with BRCA2. Interacts with the CCT chaperonin complex. Interacts with HSP70. Interacts with AK8. Interacts with CFAP45. Interacts with DNAI1. Interacts with IQDC.</text>
</comment>
<dbReference type="InterPro" id="IPR015943">
    <property type="entry name" value="WD40/YVTN_repeat-like_dom_sf"/>
</dbReference>
<dbReference type="RefSeq" id="XP_012940704.1">
    <property type="nucleotide sequence ID" value="XM_013085250.1"/>
</dbReference>
<evidence type="ECO:0000256" key="2">
    <source>
        <dbReference type="ARBA" id="ARBA00004496"/>
    </source>
</evidence>
<evidence type="ECO:0000256" key="4">
    <source>
        <dbReference type="ARBA" id="ARBA00022574"/>
    </source>
</evidence>
<protein>
    <recommendedName>
        <fullName evidence="8">Cilia- and flagella-associated protein 52</fullName>
    </recommendedName>
</protein>
<proteinExistence type="inferred from homology"/>
<keyword evidence="6 12" id="KW-0282">Flagellum</keyword>
<comment type="subcellular location">
    <subcellularLocation>
        <location evidence="1">Cell projection</location>
        <location evidence="1">Cilium</location>
        <location evidence="1">Flagellum</location>
    </subcellularLocation>
    <subcellularLocation>
        <location evidence="2">Cytoplasm</location>
    </subcellularLocation>
</comment>
<evidence type="ECO:0000256" key="1">
    <source>
        <dbReference type="ARBA" id="ARBA00004230"/>
    </source>
</evidence>
<dbReference type="PANTHER" id="PTHR13720">
    <property type="entry name" value="WD-40 REPEAT PROTEIN"/>
    <property type="match status" value="1"/>
</dbReference>
<keyword evidence="4" id="KW-0853">WD repeat</keyword>
<accession>A0ABM1A4J2</accession>
<keyword evidence="11" id="KW-1185">Reference proteome</keyword>
<dbReference type="InterPro" id="IPR036322">
    <property type="entry name" value="WD40_repeat_dom_sf"/>
</dbReference>